<sequence length="512" mass="57909">MVPATPLAPGRVFEVPEVLELVLANLTQRHLALSASLVCRRWNGACRRLMRVPVEWNDSMDLIELLTRLDRLGHAHTLRCSSTATTSSINTVDLHREQLFDRLAQLSDIATIPLRRLILRGYYEFGFLLQTLPFLGSLTKLQFENLTGSFFEMEFVLRACVNLTYLSVDASNARQPAYFTPLGRTVSTRESAMIHGTCGMPRFRMKQLRLRKFALDQTMLVSLLPSLPGLAELRIEGVRVSPPPAEEEEQQQEQQEGTGAAPTWTPFDRGQFYDSVALYCPELRAIQLSIKGEPAERQDIVDLARFLPKVHNWSFDFYDLTGVSTMSTIHSYTNRLTSLEISNGPPLWRSDLMSNPPAEAIHRFLCESPQLLHFKAPGFAYPAALLGLTPVDHGRIVGLSTTPTTQGEATETLSPFWACRNLRTLDLRIRAKSMDSKSPLFSRQVFAYISLVCPKLETLSLHHPFLNLTLEGGFCLLAKLDRLRWLKLEVPFSEPFDTRNFVWMRQCPTLNG</sequence>
<dbReference type="Proteomes" id="UP000780801">
    <property type="component" value="Unassembled WGS sequence"/>
</dbReference>
<accession>A0A9P6FPN8</accession>
<dbReference type="PANTHER" id="PTHR38926:SF5">
    <property type="entry name" value="F-BOX AND LEUCINE-RICH REPEAT PROTEIN 6"/>
    <property type="match status" value="1"/>
</dbReference>
<dbReference type="Gene3D" id="3.80.10.10">
    <property type="entry name" value="Ribonuclease Inhibitor"/>
    <property type="match status" value="1"/>
</dbReference>
<evidence type="ECO:0008006" key="4">
    <source>
        <dbReference type="Google" id="ProtNLM"/>
    </source>
</evidence>
<keyword evidence="3" id="KW-1185">Reference proteome</keyword>
<name>A0A9P6FPN8_9FUNG</name>
<feature type="region of interest" description="Disordered" evidence="1">
    <location>
        <begin position="242"/>
        <end position="264"/>
    </location>
</feature>
<dbReference type="SUPFAM" id="SSF52047">
    <property type="entry name" value="RNI-like"/>
    <property type="match status" value="1"/>
</dbReference>
<dbReference type="OrthoDB" id="2365485at2759"/>
<comment type="caution">
    <text evidence="2">The sequence shown here is derived from an EMBL/GenBank/DDBJ whole genome shotgun (WGS) entry which is preliminary data.</text>
</comment>
<dbReference type="EMBL" id="JAABOA010003057">
    <property type="protein sequence ID" value="KAF9579094.1"/>
    <property type="molecule type" value="Genomic_DNA"/>
</dbReference>
<feature type="non-terminal residue" evidence="2">
    <location>
        <position position="512"/>
    </location>
</feature>
<evidence type="ECO:0000256" key="1">
    <source>
        <dbReference type="SAM" id="MobiDB-lite"/>
    </source>
</evidence>
<evidence type="ECO:0000313" key="3">
    <source>
        <dbReference type="Proteomes" id="UP000780801"/>
    </source>
</evidence>
<evidence type="ECO:0000313" key="2">
    <source>
        <dbReference type="EMBL" id="KAF9579094.1"/>
    </source>
</evidence>
<dbReference type="InterPro" id="IPR032675">
    <property type="entry name" value="LRR_dom_sf"/>
</dbReference>
<gene>
    <name evidence="2" type="ORF">BGW38_004799</name>
</gene>
<dbReference type="CDD" id="cd09917">
    <property type="entry name" value="F-box_SF"/>
    <property type="match status" value="1"/>
</dbReference>
<dbReference type="PANTHER" id="PTHR38926">
    <property type="entry name" value="F-BOX DOMAIN CONTAINING PROTEIN, EXPRESSED"/>
    <property type="match status" value="1"/>
</dbReference>
<proteinExistence type="predicted"/>
<dbReference type="AlphaFoldDB" id="A0A9P6FPN8"/>
<reference evidence="2" key="1">
    <citation type="journal article" date="2020" name="Fungal Divers.">
        <title>Resolving the Mortierellaceae phylogeny through synthesis of multi-gene phylogenetics and phylogenomics.</title>
        <authorList>
            <person name="Vandepol N."/>
            <person name="Liber J."/>
            <person name="Desiro A."/>
            <person name="Na H."/>
            <person name="Kennedy M."/>
            <person name="Barry K."/>
            <person name="Grigoriev I.V."/>
            <person name="Miller A.N."/>
            <person name="O'Donnell K."/>
            <person name="Stajich J.E."/>
            <person name="Bonito G."/>
        </authorList>
    </citation>
    <scope>NUCLEOTIDE SEQUENCE</scope>
    <source>
        <strain evidence="2">KOD1015</strain>
    </source>
</reference>
<organism evidence="2 3">
    <name type="scientific">Lunasporangiospora selenospora</name>
    <dbReference type="NCBI Taxonomy" id="979761"/>
    <lineage>
        <taxon>Eukaryota</taxon>
        <taxon>Fungi</taxon>
        <taxon>Fungi incertae sedis</taxon>
        <taxon>Mucoromycota</taxon>
        <taxon>Mortierellomycotina</taxon>
        <taxon>Mortierellomycetes</taxon>
        <taxon>Mortierellales</taxon>
        <taxon>Mortierellaceae</taxon>
        <taxon>Lunasporangiospora</taxon>
    </lineage>
</organism>
<dbReference type="Gene3D" id="1.20.1280.50">
    <property type="match status" value="1"/>
</dbReference>
<protein>
    <recommendedName>
        <fullName evidence="4">F-box domain-containing protein</fullName>
    </recommendedName>
</protein>